<dbReference type="PANTHER" id="PTHR48163:SF2">
    <property type="entry name" value="EXPRESSED PROTEIN"/>
    <property type="match status" value="1"/>
</dbReference>
<reference evidence="4" key="2">
    <citation type="submission" date="2024-04" db="EMBL/GenBank/DDBJ databases">
        <authorList>
            <person name="Dal Grande F."/>
            <person name="Keller J."/>
            <person name="Delaux P.-M."/>
        </authorList>
    </citation>
    <scope>NUCLEOTIDE SEQUENCE</scope>
    <source>
        <strain evidence="4">SAG 2036</strain>
    </source>
</reference>
<dbReference type="Proteomes" id="UP001465755">
    <property type="component" value="Unassembled WGS sequence"/>
</dbReference>
<protein>
    <submittedName>
        <fullName evidence="4">Uncharacterized protein</fullName>
    </submittedName>
</protein>
<name>A0AAW1NPQ0_9CHLO</name>
<reference evidence="4 5" key="1">
    <citation type="journal article" date="2024" name="Nat. Commun.">
        <title>Phylogenomics reveals the evolutionary origins of lichenization in chlorophyte algae.</title>
        <authorList>
            <person name="Puginier C."/>
            <person name="Libourel C."/>
            <person name="Otte J."/>
            <person name="Skaloud P."/>
            <person name="Haon M."/>
            <person name="Grisel S."/>
            <person name="Petersen M."/>
            <person name="Berrin J.G."/>
            <person name="Delaux P.M."/>
            <person name="Dal Grande F."/>
            <person name="Keller J."/>
        </authorList>
    </citation>
    <scope>NUCLEOTIDE SEQUENCE [LARGE SCALE GENOMIC DNA]</scope>
    <source>
        <strain evidence="4 5">SAG 2036</strain>
    </source>
</reference>
<sequence>MRATPTQEQYDSLAAHAHEQDQRLAYLQVQAQRASSLEVACNQMQQRLQDSDARASALQEEVHRLQGLLEAEATLRQQAESLLQAATAESSRLTHAREQLAGQVMVAERRATEAEEDLLKSEADVAAMRGELHSLQQGQLPAASRTAPPPTAASSDMVSSLERALQQERERGHALSLALQVERSKAQSSIDTESAIPVRPGPPSVASADDSLADDSPAADVPPGQHKAVQRLTQRVHRLKASRDKLLSQVDRQSAELEQLHIANVTLEKGQQEVRGVAHSWERQTQEALQTVEHLKNLLAEGADWVLQHSSAAPEDKSATLETALLQQQAKEAALQLQVAALCAELTRAADVTGDLGRSVLPALSGIEGRLTDMRHLAALPLSQASGDALAAEA</sequence>
<accession>A0AAW1NPQ0</accession>
<keyword evidence="5" id="KW-1185">Reference proteome</keyword>
<dbReference type="AlphaFoldDB" id="A0AAW1NPQ0"/>
<organism evidence="4 5">
    <name type="scientific">Symbiochloris irregularis</name>
    <dbReference type="NCBI Taxonomy" id="706552"/>
    <lineage>
        <taxon>Eukaryota</taxon>
        <taxon>Viridiplantae</taxon>
        <taxon>Chlorophyta</taxon>
        <taxon>core chlorophytes</taxon>
        <taxon>Trebouxiophyceae</taxon>
        <taxon>Trebouxiales</taxon>
        <taxon>Trebouxiaceae</taxon>
        <taxon>Symbiochloris</taxon>
    </lineage>
</organism>
<evidence type="ECO:0000313" key="3">
    <source>
        <dbReference type="EMBL" id="KAK9787475.1"/>
    </source>
</evidence>
<feature type="coiled-coil region" evidence="1">
    <location>
        <begin position="41"/>
        <end position="131"/>
    </location>
</feature>
<proteinExistence type="predicted"/>
<feature type="coiled-coil region" evidence="1">
    <location>
        <begin position="229"/>
        <end position="263"/>
    </location>
</feature>
<dbReference type="EMBL" id="JALJOQ010000141">
    <property type="protein sequence ID" value="KAK9794310.1"/>
    <property type="molecule type" value="Genomic_DNA"/>
</dbReference>
<feature type="region of interest" description="Disordered" evidence="2">
    <location>
        <begin position="135"/>
        <end position="225"/>
    </location>
</feature>
<feature type="compositionally biased region" description="Low complexity" evidence="2">
    <location>
        <begin position="204"/>
        <end position="223"/>
    </location>
</feature>
<gene>
    <name evidence="4" type="ORF">WJX73_003104</name>
    <name evidence="3" type="ORF">WJX73_007042</name>
</gene>
<comment type="caution">
    <text evidence="4">The sequence shown here is derived from an EMBL/GenBank/DDBJ whole genome shotgun (WGS) entry which is preliminary data.</text>
</comment>
<evidence type="ECO:0000256" key="2">
    <source>
        <dbReference type="SAM" id="MobiDB-lite"/>
    </source>
</evidence>
<evidence type="ECO:0000256" key="1">
    <source>
        <dbReference type="SAM" id="Coils"/>
    </source>
</evidence>
<evidence type="ECO:0000313" key="5">
    <source>
        <dbReference type="Proteomes" id="UP001465755"/>
    </source>
</evidence>
<dbReference type="EMBL" id="JALJOQ010000248">
    <property type="protein sequence ID" value="KAK9787475.1"/>
    <property type="molecule type" value="Genomic_DNA"/>
</dbReference>
<dbReference type="PANTHER" id="PTHR48163">
    <property type="entry name" value="BNAC02G25670D PROTEIN"/>
    <property type="match status" value="1"/>
</dbReference>
<keyword evidence="1" id="KW-0175">Coiled coil</keyword>
<evidence type="ECO:0000313" key="4">
    <source>
        <dbReference type="EMBL" id="KAK9794310.1"/>
    </source>
</evidence>